<keyword evidence="1" id="KW-1133">Transmembrane helix</keyword>
<evidence type="ECO:0000313" key="2">
    <source>
        <dbReference type="EMBL" id="TQN46952.1"/>
    </source>
</evidence>
<feature type="transmembrane region" description="Helical" evidence="1">
    <location>
        <begin position="87"/>
        <end position="107"/>
    </location>
</feature>
<dbReference type="Proteomes" id="UP000320085">
    <property type="component" value="Unassembled WGS sequence"/>
</dbReference>
<sequence>MAGALTALEGLVLLGFTVFYVVEMVSGATDNLSRAAVSTVLILVFGVGLLALARGWFGAADWPKTPTVLWNALLLPVAWSLREGDRAQIAVALGAVALASIVAAVAAPRNRRETSDGG</sequence>
<name>A0A543PS95_9MICO</name>
<gene>
    <name evidence="2" type="ORF">FHX52_0041</name>
</gene>
<proteinExistence type="predicted"/>
<evidence type="ECO:0008006" key="4">
    <source>
        <dbReference type="Google" id="ProtNLM"/>
    </source>
</evidence>
<organism evidence="2 3">
    <name type="scientific">Humibacillus xanthopallidus</name>
    <dbReference type="NCBI Taxonomy" id="412689"/>
    <lineage>
        <taxon>Bacteria</taxon>
        <taxon>Bacillati</taxon>
        <taxon>Actinomycetota</taxon>
        <taxon>Actinomycetes</taxon>
        <taxon>Micrococcales</taxon>
        <taxon>Intrasporangiaceae</taxon>
        <taxon>Humibacillus</taxon>
    </lineage>
</organism>
<reference evidence="2 3" key="1">
    <citation type="submission" date="2019-06" db="EMBL/GenBank/DDBJ databases">
        <title>Sequencing the genomes of 1000 actinobacteria strains.</title>
        <authorList>
            <person name="Klenk H.-P."/>
        </authorList>
    </citation>
    <scope>NUCLEOTIDE SEQUENCE [LARGE SCALE GENOMIC DNA]</scope>
    <source>
        <strain evidence="2 3">DSM 21776</strain>
    </source>
</reference>
<accession>A0A543PS95</accession>
<evidence type="ECO:0000256" key="1">
    <source>
        <dbReference type="SAM" id="Phobius"/>
    </source>
</evidence>
<dbReference type="EMBL" id="VFQF01000001">
    <property type="protein sequence ID" value="TQN46952.1"/>
    <property type="molecule type" value="Genomic_DNA"/>
</dbReference>
<protein>
    <recommendedName>
        <fullName evidence="4">Integral membrane protein</fullName>
    </recommendedName>
</protein>
<evidence type="ECO:0000313" key="3">
    <source>
        <dbReference type="Proteomes" id="UP000320085"/>
    </source>
</evidence>
<feature type="transmembrane region" description="Helical" evidence="1">
    <location>
        <begin position="6"/>
        <end position="23"/>
    </location>
</feature>
<keyword evidence="1" id="KW-0472">Membrane</keyword>
<feature type="transmembrane region" description="Helical" evidence="1">
    <location>
        <begin position="35"/>
        <end position="57"/>
    </location>
</feature>
<dbReference type="AlphaFoldDB" id="A0A543PS95"/>
<comment type="caution">
    <text evidence="2">The sequence shown here is derived from an EMBL/GenBank/DDBJ whole genome shotgun (WGS) entry which is preliminary data.</text>
</comment>
<keyword evidence="1" id="KW-0812">Transmembrane</keyword>